<dbReference type="Proteomes" id="UP000050525">
    <property type="component" value="Unassembled WGS sequence"/>
</dbReference>
<dbReference type="AlphaFoldDB" id="A0A151MJZ2"/>
<protein>
    <submittedName>
        <fullName evidence="2">Uncharacterized protein</fullName>
    </submittedName>
</protein>
<name>A0A151MJZ2_ALLMI</name>
<sequence length="115" mass="12841">MTQKFGGILALGSSWLTHHTEALDTPQQLPNWRWNWYPLHTGYSNCYFLNSAGDTEAIECTTVPATNISEMLLRPAVLFFFSELLPASLSAIVNGLEELASDVQQRIKTTGRVHC</sequence>
<evidence type="ECO:0000313" key="3">
    <source>
        <dbReference type="Proteomes" id="UP000050525"/>
    </source>
</evidence>
<accession>A0A151MJZ2</accession>
<evidence type="ECO:0000256" key="1">
    <source>
        <dbReference type="SAM" id="SignalP"/>
    </source>
</evidence>
<proteinExistence type="predicted"/>
<feature type="chain" id="PRO_5007585232" evidence="1">
    <location>
        <begin position="23"/>
        <end position="115"/>
    </location>
</feature>
<comment type="caution">
    <text evidence="2">The sequence shown here is derived from an EMBL/GenBank/DDBJ whole genome shotgun (WGS) entry which is preliminary data.</text>
</comment>
<organism evidence="2 3">
    <name type="scientific">Alligator mississippiensis</name>
    <name type="common">American alligator</name>
    <dbReference type="NCBI Taxonomy" id="8496"/>
    <lineage>
        <taxon>Eukaryota</taxon>
        <taxon>Metazoa</taxon>
        <taxon>Chordata</taxon>
        <taxon>Craniata</taxon>
        <taxon>Vertebrata</taxon>
        <taxon>Euteleostomi</taxon>
        <taxon>Archelosauria</taxon>
        <taxon>Archosauria</taxon>
        <taxon>Crocodylia</taxon>
        <taxon>Alligatoridae</taxon>
        <taxon>Alligatorinae</taxon>
        <taxon>Alligator</taxon>
    </lineage>
</organism>
<reference evidence="2 3" key="1">
    <citation type="journal article" date="2012" name="Genome Biol.">
        <title>Sequencing three crocodilian genomes to illuminate the evolution of archosaurs and amniotes.</title>
        <authorList>
            <person name="St John J.A."/>
            <person name="Braun E.L."/>
            <person name="Isberg S.R."/>
            <person name="Miles L.G."/>
            <person name="Chong A.Y."/>
            <person name="Gongora J."/>
            <person name="Dalzell P."/>
            <person name="Moran C."/>
            <person name="Bed'hom B."/>
            <person name="Abzhanov A."/>
            <person name="Burgess S.C."/>
            <person name="Cooksey A.M."/>
            <person name="Castoe T.A."/>
            <person name="Crawford N.G."/>
            <person name="Densmore L.D."/>
            <person name="Drew J.C."/>
            <person name="Edwards S.V."/>
            <person name="Faircloth B.C."/>
            <person name="Fujita M.K."/>
            <person name="Greenwold M.J."/>
            <person name="Hoffmann F.G."/>
            <person name="Howard J.M."/>
            <person name="Iguchi T."/>
            <person name="Janes D.E."/>
            <person name="Khan S.Y."/>
            <person name="Kohno S."/>
            <person name="de Koning A.J."/>
            <person name="Lance S.L."/>
            <person name="McCarthy F.M."/>
            <person name="McCormack J.E."/>
            <person name="Merchant M.E."/>
            <person name="Peterson D.G."/>
            <person name="Pollock D.D."/>
            <person name="Pourmand N."/>
            <person name="Raney B.J."/>
            <person name="Roessler K.A."/>
            <person name="Sanford J.R."/>
            <person name="Sawyer R.H."/>
            <person name="Schmidt C.J."/>
            <person name="Triplett E.W."/>
            <person name="Tuberville T.D."/>
            <person name="Venegas-Anaya M."/>
            <person name="Howard J.T."/>
            <person name="Jarvis E.D."/>
            <person name="Guillette L.J.Jr."/>
            <person name="Glenn T.C."/>
            <person name="Green R.E."/>
            <person name="Ray D.A."/>
        </authorList>
    </citation>
    <scope>NUCLEOTIDE SEQUENCE [LARGE SCALE GENOMIC DNA]</scope>
    <source>
        <strain evidence="2">KSC_2009_1</strain>
    </source>
</reference>
<evidence type="ECO:0000313" key="2">
    <source>
        <dbReference type="EMBL" id="KYO24837.1"/>
    </source>
</evidence>
<dbReference type="EMBL" id="AKHW03005996">
    <property type="protein sequence ID" value="KYO24837.1"/>
    <property type="molecule type" value="Genomic_DNA"/>
</dbReference>
<feature type="signal peptide" evidence="1">
    <location>
        <begin position="1"/>
        <end position="22"/>
    </location>
</feature>
<keyword evidence="1" id="KW-0732">Signal</keyword>
<gene>
    <name evidence="2" type="ORF">Y1Q_0023718</name>
</gene>
<keyword evidence="3" id="KW-1185">Reference proteome</keyword>